<protein>
    <submittedName>
        <fullName evidence="2">Helix-turn-helix domain-containing protein</fullName>
    </submittedName>
</protein>
<dbReference type="EMBL" id="JBHTIR010004379">
    <property type="protein sequence ID" value="MFD0857185.1"/>
    <property type="molecule type" value="Genomic_DNA"/>
</dbReference>
<dbReference type="SMART" id="SM00530">
    <property type="entry name" value="HTH_XRE"/>
    <property type="match status" value="1"/>
</dbReference>
<name>A0ABW3CSJ0_9ACTN</name>
<proteinExistence type="predicted"/>
<evidence type="ECO:0000259" key="1">
    <source>
        <dbReference type="PROSITE" id="PS50943"/>
    </source>
</evidence>
<accession>A0ABW3CSJ0</accession>
<dbReference type="InterPro" id="IPR043917">
    <property type="entry name" value="DUF5753"/>
</dbReference>
<evidence type="ECO:0000313" key="2">
    <source>
        <dbReference type="EMBL" id="MFD0857185.1"/>
    </source>
</evidence>
<dbReference type="Gene3D" id="1.10.260.40">
    <property type="entry name" value="lambda repressor-like DNA-binding domains"/>
    <property type="match status" value="1"/>
</dbReference>
<keyword evidence="3" id="KW-1185">Reference proteome</keyword>
<reference evidence="3" key="1">
    <citation type="journal article" date="2019" name="Int. J. Syst. Evol. Microbiol.">
        <title>The Global Catalogue of Microorganisms (GCM) 10K type strain sequencing project: providing services to taxonomists for standard genome sequencing and annotation.</title>
        <authorList>
            <consortium name="The Broad Institute Genomics Platform"/>
            <consortium name="The Broad Institute Genome Sequencing Center for Infectious Disease"/>
            <person name="Wu L."/>
            <person name="Ma J."/>
        </authorList>
    </citation>
    <scope>NUCLEOTIDE SEQUENCE [LARGE SCALE GENOMIC DNA]</scope>
    <source>
        <strain evidence="3">JCM 31696</strain>
    </source>
</reference>
<comment type="caution">
    <text evidence="2">The sequence shown here is derived from an EMBL/GenBank/DDBJ whole genome shotgun (WGS) entry which is preliminary data.</text>
</comment>
<dbReference type="SUPFAM" id="SSF47413">
    <property type="entry name" value="lambda repressor-like DNA-binding domains"/>
    <property type="match status" value="1"/>
</dbReference>
<sequence>MAAVPTVRQRRLGAELRRLREAQGLTAEEIASRLAWSTSKISRIENARIGARVSDVRLLLELYKVEEHHMGEILALAQAATERGWWAQYQDSLTKEFAAFVALEDEASRAFNYGTYTVPGLLQCEPYARSIIRSNSAVVPNMTPRDVDRRVHVRKKRQEVLHREQALHFATVIDESVLMRLIDSRATMRAQLAFLIEVSELPNVDIRVISLDAPREPVFSESFTLLEFSPAYDVQFPDLLYIDNVQAVEFVDDKITYPFRRSWEQFRESAMSPEDSIERIARAVRDY</sequence>
<feature type="domain" description="HTH cro/C1-type" evidence="1">
    <location>
        <begin position="16"/>
        <end position="70"/>
    </location>
</feature>
<dbReference type="Proteomes" id="UP001597083">
    <property type="component" value="Unassembled WGS sequence"/>
</dbReference>
<dbReference type="CDD" id="cd00093">
    <property type="entry name" value="HTH_XRE"/>
    <property type="match status" value="1"/>
</dbReference>
<dbReference type="Pfam" id="PF19054">
    <property type="entry name" value="DUF5753"/>
    <property type="match status" value="1"/>
</dbReference>
<dbReference type="PROSITE" id="PS50943">
    <property type="entry name" value="HTH_CROC1"/>
    <property type="match status" value="1"/>
</dbReference>
<dbReference type="InterPro" id="IPR010982">
    <property type="entry name" value="Lambda_DNA-bd_dom_sf"/>
</dbReference>
<gene>
    <name evidence="2" type="ORF">ACFQ07_33590</name>
</gene>
<organism evidence="2 3">
    <name type="scientific">Actinomadura adrarensis</name>
    <dbReference type="NCBI Taxonomy" id="1819600"/>
    <lineage>
        <taxon>Bacteria</taxon>
        <taxon>Bacillati</taxon>
        <taxon>Actinomycetota</taxon>
        <taxon>Actinomycetes</taxon>
        <taxon>Streptosporangiales</taxon>
        <taxon>Thermomonosporaceae</taxon>
        <taxon>Actinomadura</taxon>
    </lineage>
</organism>
<dbReference type="Pfam" id="PF13560">
    <property type="entry name" value="HTH_31"/>
    <property type="match status" value="1"/>
</dbReference>
<evidence type="ECO:0000313" key="3">
    <source>
        <dbReference type="Proteomes" id="UP001597083"/>
    </source>
</evidence>
<dbReference type="InterPro" id="IPR001387">
    <property type="entry name" value="Cro/C1-type_HTH"/>
</dbReference>